<dbReference type="SUPFAM" id="SSF46785">
    <property type="entry name" value="Winged helix' DNA-binding domain"/>
    <property type="match status" value="1"/>
</dbReference>
<dbReference type="CDD" id="cd05466">
    <property type="entry name" value="PBP2_LTTR_substrate"/>
    <property type="match status" value="1"/>
</dbReference>
<dbReference type="InterPro" id="IPR005119">
    <property type="entry name" value="LysR_subst-bd"/>
</dbReference>
<accession>A0ABU8S0V8</accession>
<dbReference type="InterPro" id="IPR036388">
    <property type="entry name" value="WH-like_DNA-bd_sf"/>
</dbReference>
<sequence>MIKRSHIRHFLAVVETGSFTQAAHRIRVTQPTLSLGIAELERLVQAQLFVRTRKRIGLTDAGTHFLPIARDLERGFRLADSFGRGEADDWPQLKLGVIRSIAAGLLETIIGELSREFSIELIEGTDPELRAALGSKRIHLALGVVGDAPEAVSLFDEPFVMLVPQDRDLPSPVRPEDLATEVMILRRGCESLDETSRFFTRHDVRPRFALRSDSDERCIRMVAAGLGMTTAPLSLRGPGTRPIAVTGYDLRRVIGFRAEPDWLAETEAPFKRAVASIRERLSASLSRIGRIVSETHHIVIEA</sequence>
<dbReference type="PRINTS" id="PR00039">
    <property type="entry name" value="HTHLYSR"/>
</dbReference>
<dbReference type="Proteomes" id="UP001361239">
    <property type="component" value="Unassembled WGS sequence"/>
</dbReference>
<protein>
    <submittedName>
        <fullName evidence="6">LysR family transcriptional regulator</fullName>
    </submittedName>
</protein>
<reference evidence="6 7" key="1">
    <citation type="submission" date="2024-03" db="EMBL/GenBank/DDBJ databases">
        <authorList>
            <person name="Jo J.-H."/>
        </authorList>
    </citation>
    <scope>NUCLEOTIDE SEQUENCE [LARGE SCALE GENOMIC DNA]</scope>
    <source>
        <strain evidence="6 7">PS1R-30</strain>
    </source>
</reference>
<evidence type="ECO:0000256" key="3">
    <source>
        <dbReference type="ARBA" id="ARBA00023125"/>
    </source>
</evidence>
<dbReference type="PANTHER" id="PTHR30346">
    <property type="entry name" value="TRANSCRIPTIONAL DUAL REGULATOR HCAR-RELATED"/>
    <property type="match status" value="1"/>
</dbReference>
<keyword evidence="7" id="KW-1185">Reference proteome</keyword>
<gene>
    <name evidence="6" type="ORF">WG901_20075</name>
</gene>
<dbReference type="Pfam" id="PF03466">
    <property type="entry name" value="LysR_substrate"/>
    <property type="match status" value="1"/>
</dbReference>
<comment type="caution">
    <text evidence="6">The sequence shown here is derived from an EMBL/GenBank/DDBJ whole genome shotgun (WGS) entry which is preliminary data.</text>
</comment>
<keyword evidence="3" id="KW-0238">DNA-binding</keyword>
<proteinExistence type="inferred from homology"/>
<dbReference type="RefSeq" id="WP_339588906.1">
    <property type="nucleotide sequence ID" value="NZ_JBBHJZ010000005.1"/>
</dbReference>
<evidence type="ECO:0000256" key="2">
    <source>
        <dbReference type="ARBA" id="ARBA00023015"/>
    </source>
</evidence>
<organism evidence="6 7">
    <name type="scientific">Novosphingobium anseongense</name>
    <dbReference type="NCBI Taxonomy" id="3133436"/>
    <lineage>
        <taxon>Bacteria</taxon>
        <taxon>Pseudomonadati</taxon>
        <taxon>Pseudomonadota</taxon>
        <taxon>Alphaproteobacteria</taxon>
        <taxon>Sphingomonadales</taxon>
        <taxon>Sphingomonadaceae</taxon>
        <taxon>Novosphingobium</taxon>
    </lineage>
</organism>
<evidence type="ECO:0000256" key="4">
    <source>
        <dbReference type="ARBA" id="ARBA00023163"/>
    </source>
</evidence>
<keyword evidence="4" id="KW-0804">Transcription</keyword>
<evidence type="ECO:0000256" key="1">
    <source>
        <dbReference type="ARBA" id="ARBA00009437"/>
    </source>
</evidence>
<keyword evidence="2" id="KW-0805">Transcription regulation</keyword>
<dbReference type="Gene3D" id="1.10.10.10">
    <property type="entry name" value="Winged helix-like DNA-binding domain superfamily/Winged helix DNA-binding domain"/>
    <property type="match status" value="1"/>
</dbReference>
<dbReference type="EMBL" id="JBBHJZ010000005">
    <property type="protein sequence ID" value="MEJ5978962.1"/>
    <property type="molecule type" value="Genomic_DNA"/>
</dbReference>
<evidence type="ECO:0000313" key="7">
    <source>
        <dbReference type="Proteomes" id="UP001361239"/>
    </source>
</evidence>
<evidence type="ECO:0000313" key="6">
    <source>
        <dbReference type="EMBL" id="MEJ5978962.1"/>
    </source>
</evidence>
<dbReference type="Gene3D" id="3.40.190.10">
    <property type="entry name" value="Periplasmic binding protein-like II"/>
    <property type="match status" value="2"/>
</dbReference>
<feature type="domain" description="HTH lysR-type" evidence="5">
    <location>
        <begin position="2"/>
        <end position="59"/>
    </location>
</feature>
<dbReference type="InterPro" id="IPR036390">
    <property type="entry name" value="WH_DNA-bd_sf"/>
</dbReference>
<dbReference type="PANTHER" id="PTHR30346:SF0">
    <property type="entry name" value="HCA OPERON TRANSCRIPTIONAL ACTIVATOR HCAR"/>
    <property type="match status" value="1"/>
</dbReference>
<evidence type="ECO:0000259" key="5">
    <source>
        <dbReference type="PROSITE" id="PS50931"/>
    </source>
</evidence>
<dbReference type="SUPFAM" id="SSF53850">
    <property type="entry name" value="Periplasmic binding protein-like II"/>
    <property type="match status" value="1"/>
</dbReference>
<name>A0ABU8S0V8_9SPHN</name>
<dbReference type="PROSITE" id="PS50931">
    <property type="entry name" value="HTH_LYSR"/>
    <property type="match status" value="1"/>
</dbReference>
<dbReference type="InterPro" id="IPR000847">
    <property type="entry name" value="LysR_HTH_N"/>
</dbReference>
<dbReference type="Pfam" id="PF00126">
    <property type="entry name" value="HTH_1"/>
    <property type="match status" value="1"/>
</dbReference>
<comment type="similarity">
    <text evidence="1">Belongs to the LysR transcriptional regulatory family.</text>
</comment>